<dbReference type="GO" id="GO:0008270">
    <property type="term" value="F:zinc ion binding"/>
    <property type="evidence" value="ECO:0007669"/>
    <property type="project" value="UniProtKB-KW"/>
</dbReference>
<keyword evidence="8" id="KW-1185">Reference proteome</keyword>
<organism evidence="7 8">
    <name type="scientific">Saponaria officinalis</name>
    <name type="common">Common soapwort</name>
    <name type="synonym">Lychnis saponaria</name>
    <dbReference type="NCBI Taxonomy" id="3572"/>
    <lineage>
        <taxon>Eukaryota</taxon>
        <taxon>Viridiplantae</taxon>
        <taxon>Streptophyta</taxon>
        <taxon>Embryophyta</taxon>
        <taxon>Tracheophyta</taxon>
        <taxon>Spermatophyta</taxon>
        <taxon>Magnoliopsida</taxon>
        <taxon>eudicotyledons</taxon>
        <taxon>Gunneridae</taxon>
        <taxon>Pentapetalae</taxon>
        <taxon>Caryophyllales</taxon>
        <taxon>Caryophyllaceae</taxon>
        <taxon>Caryophylleae</taxon>
        <taxon>Saponaria</taxon>
    </lineage>
</organism>
<sequence>MVISRNNTTRDITKGFNGITGDANPGDTEIVADEAAEPKVGICFSGGEELAAFVYSYAFKTGFEWFIRSNILLEEFREKGVKQNRAGEKEPRFHMLKRLRLQCKKGGRASMMKITQCNLIHNHPTDPCNSRLMDRMMLNDAAGISIANNYNSLVLEGGGHENLPFNRVDLRNAINKEHRRDYFDQMKSLSPDFFFRIERDDEGKLLNVFWADARCRAMCKDFGDVISYDTTFLCNRSTTYTPISYCLFLGRCTPVVCILSLRYQTVFVTPRPNVDRERLLTVARQTCIHGPQINTGPFQLFFGLTHAHPENFQGGHPSQDCSPASTLNWRSFELIHGPLQLTWVVKDFDGVWKDMVEKYSLHNNPWVKESYEIRSRWVPAYWRSTFCARMSSTQRSEQQNRFFKTFVNSRTGLRQFIEQFDGALRSKVEEEKQNNFACVDRPLRCDKSILVEDVFYKLYTNEKFKEVKDEVLGLLHTNVVLVLKMGSYTKYATTEKIVNPIWRTTRKTFDVDIDTAKGEFNCTCKLFEFKGILCRHIIRCIEIEDVKFIPDKYIVNRWRKDLVRPYDGKWSALQDDESYGIYVRGTVDVIKELEVYSGIENINSYASCGGSSRVWGRRRLQRRESRITPRNTTTGEGRLKDPFDKRGSGRAPRPRQKTFRKKNAWKHGIYMAPEWIIISPY</sequence>
<dbReference type="PROSITE" id="PS50966">
    <property type="entry name" value="ZF_SWIM"/>
    <property type="match status" value="1"/>
</dbReference>
<reference evidence="7" key="1">
    <citation type="submission" date="2024-03" db="EMBL/GenBank/DDBJ databases">
        <title>WGS assembly of Saponaria officinalis var. Norfolk2.</title>
        <authorList>
            <person name="Jenkins J."/>
            <person name="Shu S."/>
            <person name="Grimwood J."/>
            <person name="Barry K."/>
            <person name="Goodstein D."/>
            <person name="Schmutz J."/>
            <person name="Leebens-Mack J."/>
            <person name="Osbourn A."/>
        </authorList>
    </citation>
    <scope>NUCLEOTIDE SEQUENCE [LARGE SCALE GENOMIC DNA]</scope>
    <source>
        <strain evidence="7">JIC</strain>
    </source>
</reference>
<dbReference type="Proteomes" id="UP001443914">
    <property type="component" value="Unassembled WGS sequence"/>
</dbReference>
<protein>
    <recommendedName>
        <fullName evidence="6">SWIM-type domain-containing protein</fullName>
    </recommendedName>
</protein>
<evidence type="ECO:0000256" key="1">
    <source>
        <dbReference type="ARBA" id="ARBA00022723"/>
    </source>
</evidence>
<evidence type="ECO:0000313" key="8">
    <source>
        <dbReference type="Proteomes" id="UP001443914"/>
    </source>
</evidence>
<dbReference type="SMART" id="SM00575">
    <property type="entry name" value="ZnF_PMZ"/>
    <property type="match status" value="1"/>
</dbReference>
<dbReference type="AlphaFoldDB" id="A0AAW1LMJ6"/>
<dbReference type="PANTHER" id="PTHR47718">
    <property type="entry name" value="OS01G0519700 PROTEIN"/>
    <property type="match status" value="1"/>
</dbReference>
<dbReference type="Pfam" id="PF04434">
    <property type="entry name" value="SWIM"/>
    <property type="match status" value="1"/>
</dbReference>
<evidence type="ECO:0000256" key="5">
    <source>
        <dbReference type="SAM" id="MobiDB-lite"/>
    </source>
</evidence>
<evidence type="ECO:0000313" key="7">
    <source>
        <dbReference type="EMBL" id="KAK9734726.1"/>
    </source>
</evidence>
<comment type="caution">
    <text evidence="7">The sequence shown here is derived from an EMBL/GenBank/DDBJ whole genome shotgun (WGS) entry which is preliminary data.</text>
</comment>
<gene>
    <name evidence="7" type="ORF">RND81_04G159500</name>
</gene>
<dbReference type="EMBL" id="JBDFQZ010000004">
    <property type="protein sequence ID" value="KAK9734726.1"/>
    <property type="molecule type" value="Genomic_DNA"/>
</dbReference>
<proteinExistence type="predicted"/>
<feature type="compositionally biased region" description="Basic and acidic residues" evidence="5">
    <location>
        <begin position="637"/>
        <end position="647"/>
    </location>
</feature>
<dbReference type="InterPro" id="IPR006564">
    <property type="entry name" value="Znf_PMZ"/>
</dbReference>
<keyword evidence="2 4" id="KW-0863">Zinc-finger</keyword>
<dbReference type="InterPro" id="IPR007527">
    <property type="entry name" value="Znf_SWIM"/>
</dbReference>
<feature type="domain" description="SWIM-type" evidence="6">
    <location>
        <begin position="509"/>
        <end position="545"/>
    </location>
</feature>
<evidence type="ECO:0000256" key="4">
    <source>
        <dbReference type="PROSITE-ProRule" id="PRU00325"/>
    </source>
</evidence>
<evidence type="ECO:0000256" key="2">
    <source>
        <dbReference type="ARBA" id="ARBA00022771"/>
    </source>
</evidence>
<accession>A0AAW1LMJ6</accession>
<keyword evidence="3" id="KW-0862">Zinc</keyword>
<evidence type="ECO:0000259" key="6">
    <source>
        <dbReference type="PROSITE" id="PS50966"/>
    </source>
</evidence>
<name>A0AAW1LMJ6_SAPOF</name>
<feature type="region of interest" description="Disordered" evidence="5">
    <location>
        <begin position="625"/>
        <end position="658"/>
    </location>
</feature>
<evidence type="ECO:0000256" key="3">
    <source>
        <dbReference type="ARBA" id="ARBA00022833"/>
    </source>
</evidence>
<dbReference type="PANTHER" id="PTHR47718:SF13">
    <property type="entry name" value="OS09G0290500 PROTEIN"/>
    <property type="match status" value="1"/>
</dbReference>
<keyword evidence="1" id="KW-0479">Metal-binding</keyword>